<accession>A0ABT8RGC9</accession>
<comment type="caution">
    <text evidence="3">The sequence shown here is derived from an EMBL/GenBank/DDBJ whole genome shotgun (WGS) entry which is preliminary data.</text>
</comment>
<dbReference type="InterPro" id="IPR045670">
    <property type="entry name" value="DUF5916"/>
</dbReference>
<proteinExistence type="predicted"/>
<feature type="domain" description="DUF5916" evidence="2">
    <location>
        <begin position="269"/>
        <end position="353"/>
    </location>
</feature>
<dbReference type="EMBL" id="JAUKPO010000036">
    <property type="protein sequence ID" value="MDO1450761.1"/>
    <property type="molecule type" value="Genomic_DNA"/>
</dbReference>
<dbReference type="Proteomes" id="UP001168528">
    <property type="component" value="Unassembled WGS sequence"/>
</dbReference>
<dbReference type="Gene3D" id="2.60.40.1190">
    <property type="match status" value="1"/>
</dbReference>
<dbReference type="RefSeq" id="WP_302041562.1">
    <property type="nucleotide sequence ID" value="NZ_JAUKPO010000036.1"/>
</dbReference>
<evidence type="ECO:0000313" key="4">
    <source>
        <dbReference type="Proteomes" id="UP001168528"/>
    </source>
</evidence>
<keyword evidence="4" id="KW-1185">Reference proteome</keyword>
<dbReference type="Pfam" id="PF06452">
    <property type="entry name" value="CBM9_1"/>
    <property type="match status" value="1"/>
</dbReference>
<evidence type="ECO:0000259" key="1">
    <source>
        <dbReference type="Pfam" id="PF06452"/>
    </source>
</evidence>
<name>A0ABT8RGC9_9BACT</name>
<organism evidence="3 4">
    <name type="scientific">Rhodocytophaga aerolata</name>
    <dbReference type="NCBI Taxonomy" id="455078"/>
    <lineage>
        <taxon>Bacteria</taxon>
        <taxon>Pseudomonadati</taxon>
        <taxon>Bacteroidota</taxon>
        <taxon>Cytophagia</taxon>
        <taxon>Cytophagales</taxon>
        <taxon>Rhodocytophagaceae</taxon>
        <taxon>Rhodocytophaga</taxon>
    </lineage>
</organism>
<evidence type="ECO:0000313" key="3">
    <source>
        <dbReference type="EMBL" id="MDO1450761.1"/>
    </source>
</evidence>
<dbReference type="Pfam" id="PF19313">
    <property type="entry name" value="DUF5916"/>
    <property type="match status" value="1"/>
</dbReference>
<evidence type="ECO:0000259" key="2">
    <source>
        <dbReference type="Pfam" id="PF19313"/>
    </source>
</evidence>
<sequence length="762" mass="85907">MFCITAVKVQVLVFGKLASKAYPTSSLIFSVLIAATHLYIPSAFCQDIFEPDTVKKTIEATPVQGNLKIDGLLEETEWQQATPVANFTQVEPYQGKPVNFDTEVKMVYNHAFLYIAAFCQDSLGKKSLRAPNFQRDFEDVAHDVFGVAIDGFSDQRNAMTFMTNPYGTQRDLLSFDDLLYDTDWDGLWKVRTSRTDSGWVAEIAIPWQTLRYPDSERQTWGINFFRNRRYSNELSGWSPFPRAFSPLRMAYAGQLTNLQPPPPSPNVRIQPYVLASFDEYKGSEVGYGQNFSYKFGGEVKWAVNPNTVLDVTVNTDFAQADVDRQVNNVSRFSVFFPERRQFFLENASLFGAGLSPSDDLVGGAMRIQPFFSRSVGLDASGNPLPIDAGARVVYRSTDRNYGGMLMRQRGSTAQAASTYAVGRYSENIGKQHRLGALVTLKHTESLDTLAGNINAVGAIDGFFRLSQPLSLNLMAIGASDAGEKSKGLAGYMQLNYNSNSLVGWWTQAFVGEQFKPDVGFVSRSNVIATTPGFFLVNRSKWLPAFIRSFEPGIFSEFYHQATTGKFQEMQVSLNPVWFTLQSGGMLGVFINRIYQQLDDTFSPLDTDIAAGRYHFLRYNVLLGSDPSKKISYMINYETGGYYNGTMDYLQVNLRASPIPHISLQVSYENNRLKQVGIQQRSPTIHLLSLESRLAINPRLQLISFYQKNTAGERDVWNMRLAWEFKPLSFVYLVYNQRAFTPISAERQHSQHLIGKVTYLKQF</sequence>
<feature type="domain" description="Carbohydrate-binding" evidence="1">
    <location>
        <begin position="69"/>
        <end position="225"/>
    </location>
</feature>
<dbReference type="CDD" id="cd09618">
    <property type="entry name" value="CBM9_like_2"/>
    <property type="match status" value="1"/>
</dbReference>
<protein>
    <submittedName>
        <fullName evidence="3">Carbohydrate binding family 9 domain-containing protein</fullName>
    </submittedName>
</protein>
<gene>
    <name evidence="3" type="ORF">Q0590_31095</name>
</gene>
<reference evidence="3" key="1">
    <citation type="submission" date="2023-07" db="EMBL/GenBank/DDBJ databases">
        <title>The genome sequence of Rhodocytophaga aerolata KACC 12507.</title>
        <authorList>
            <person name="Zhang X."/>
        </authorList>
    </citation>
    <scope>NUCLEOTIDE SEQUENCE</scope>
    <source>
        <strain evidence="3">KACC 12507</strain>
    </source>
</reference>
<dbReference type="SUPFAM" id="SSF49344">
    <property type="entry name" value="CBD9-like"/>
    <property type="match status" value="1"/>
</dbReference>
<dbReference type="InterPro" id="IPR010502">
    <property type="entry name" value="Carb-bd_dom_fam9"/>
</dbReference>